<evidence type="ECO:0000259" key="11">
    <source>
        <dbReference type="Pfam" id="PF02541"/>
    </source>
</evidence>
<dbReference type="PANTHER" id="PTHR30005:SF14">
    <property type="entry name" value="EXOPOLYPHOSPHATASE"/>
    <property type="match status" value="1"/>
</dbReference>
<reference evidence="13 14" key="1">
    <citation type="submission" date="2022-10" db="EMBL/GenBank/DDBJ databases">
        <title>Aestuariibacter sp. AA17 isolated from Montipora capitata coral fragment.</title>
        <authorList>
            <person name="Emsley S.A."/>
            <person name="Pfannmuller K.M."/>
            <person name="Loughran R.M."/>
            <person name="Shlafstein M."/>
            <person name="Papke E."/>
            <person name="Saw J.H."/>
            <person name="Ushijima B."/>
            <person name="Videau P."/>
        </authorList>
    </citation>
    <scope>NUCLEOTIDE SEQUENCE [LARGE SCALE GENOMIC DNA]</scope>
    <source>
        <strain evidence="13 14">AA17</strain>
    </source>
</reference>
<dbReference type="Gene3D" id="1.10.3210.10">
    <property type="entry name" value="Hypothetical protein af1432"/>
    <property type="match status" value="1"/>
</dbReference>
<evidence type="ECO:0000256" key="2">
    <source>
        <dbReference type="ARBA" id="ARBA00004202"/>
    </source>
</evidence>
<evidence type="ECO:0000256" key="6">
    <source>
        <dbReference type="ARBA" id="ARBA00020416"/>
    </source>
</evidence>
<proteinExistence type="inferred from homology"/>
<evidence type="ECO:0000256" key="1">
    <source>
        <dbReference type="ARBA" id="ARBA00001946"/>
    </source>
</evidence>
<evidence type="ECO:0000313" key="14">
    <source>
        <dbReference type="Proteomes" id="UP001652504"/>
    </source>
</evidence>
<dbReference type="SUPFAM" id="SSF109604">
    <property type="entry name" value="HD-domain/PDEase-like"/>
    <property type="match status" value="1"/>
</dbReference>
<dbReference type="Proteomes" id="UP001652504">
    <property type="component" value="Unassembled WGS sequence"/>
</dbReference>
<comment type="cofactor">
    <cofactor evidence="1">
        <name>Mg(2+)</name>
        <dbReference type="ChEBI" id="CHEBI:18420"/>
    </cofactor>
</comment>
<protein>
    <recommendedName>
        <fullName evidence="6">Exopolyphosphatase</fullName>
        <ecNumber evidence="5">3.6.1.11</ecNumber>
    </recommendedName>
</protein>
<sequence length="509" mass="56596">MPNPESVLENLEPRHTTKVAALDIGSNSFHLVVARIVAGSVQILHKVKQRVRLAEGLDENGILSDEAIERGLATLKIIADSISGFEPDSVRIVATYTLRKAKNAKVFIKAARDILPYPIEIISGTEEARLIYNGVAHTSHVSGKRLVIDIGGGSTEFIIGESLETKLLRSLQMGCVSYTKRFFKQGEIKKKAFDKAITAAQQELELIDEKYRAVGWQSCIATSGTAKIITILVQELKDNPLDLKVTYKDLQNLIKVCCDAGHSDKLEFEALSEDRRGVLAAGIAILTAAFKSLEITSLEYSPAALREGVIYEMEEQLSRPDIRVRTAESLATRYDVDTAQANRVLKTTMSIFDQCAKAWDINTKEHRSMLGWAALLHEIGLQINSQGVQRHSGYIIQNVDMPGFNQEQQALLSILVRFHRKKIRSADIPEFTHYTFECVAKLIAMLRIGVLLNIKRQDDLLPDIIASAKKDTLTLTFPEGWLDTKPIFSADLQREMEQITAVGIVVKEG</sequence>
<comment type="catalytic activity">
    <reaction evidence="10">
        <text>[phosphate](n) + H2O = [phosphate](n-1) + phosphate + H(+)</text>
        <dbReference type="Rhea" id="RHEA:21528"/>
        <dbReference type="Rhea" id="RHEA-COMP:9859"/>
        <dbReference type="Rhea" id="RHEA-COMP:14279"/>
        <dbReference type="ChEBI" id="CHEBI:15377"/>
        <dbReference type="ChEBI" id="CHEBI:15378"/>
        <dbReference type="ChEBI" id="CHEBI:16838"/>
        <dbReference type="ChEBI" id="CHEBI:43474"/>
        <dbReference type="EC" id="3.6.1.11"/>
    </reaction>
</comment>
<dbReference type="Gene3D" id="3.30.420.40">
    <property type="match status" value="1"/>
</dbReference>
<keyword evidence="7" id="KW-1003">Cell membrane</keyword>
<evidence type="ECO:0000256" key="9">
    <source>
        <dbReference type="ARBA" id="ARBA00023136"/>
    </source>
</evidence>
<evidence type="ECO:0000256" key="8">
    <source>
        <dbReference type="ARBA" id="ARBA00022801"/>
    </source>
</evidence>
<dbReference type="RefSeq" id="WP_263712216.1">
    <property type="nucleotide sequence ID" value="NZ_JAOWKX010000004.1"/>
</dbReference>
<comment type="subunit">
    <text evidence="4">Homodimer.</text>
</comment>
<evidence type="ECO:0000256" key="5">
    <source>
        <dbReference type="ARBA" id="ARBA00012451"/>
    </source>
</evidence>
<dbReference type="InterPro" id="IPR050273">
    <property type="entry name" value="GppA/Ppx_hydrolase"/>
</dbReference>
<organism evidence="13 14">
    <name type="scientific">Fluctibacter corallii</name>
    <dbReference type="NCBI Taxonomy" id="2984329"/>
    <lineage>
        <taxon>Bacteria</taxon>
        <taxon>Pseudomonadati</taxon>
        <taxon>Pseudomonadota</taxon>
        <taxon>Gammaproteobacteria</taxon>
        <taxon>Alteromonadales</taxon>
        <taxon>Alteromonadaceae</taxon>
        <taxon>Fluctibacter</taxon>
    </lineage>
</organism>
<name>A0ABT3A8D9_9ALTE</name>
<comment type="similarity">
    <text evidence="3">Belongs to the GppA/Ppx family.</text>
</comment>
<evidence type="ECO:0000256" key="7">
    <source>
        <dbReference type="ARBA" id="ARBA00022475"/>
    </source>
</evidence>
<dbReference type="PIRSF" id="PIRSF001267">
    <property type="entry name" value="Pyrophosphatase_GppA_Ppx"/>
    <property type="match status" value="1"/>
</dbReference>
<dbReference type="InterPro" id="IPR003695">
    <property type="entry name" value="Ppx_GppA_N"/>
</dbReference>
<comment type="subcellular location">
    <subcellularLocation>
        <location evidence="2">Cell membrane</location>
        <topology evidence="2">Peripheral membrane protein</topology>
    </subcellularLocation>
</comment>
<dbReference type="GO" id="GO:0004309">
    <property type="term" value="F:exopolyphosphatase activity"/>
    <property type="evidence" value="ECO:0007669"/>
    <property type="project" value="UniProtKB-EC"/>
</dbReference>
<evidence type="ECO:0000313" key="13">
    <source>
        <dbReference type="EMBL" id="MCV2884936.1"/>
    </source>
</evidence>
<dbReference type="EMBL" id="JAOWKX010000004">
    <property type="protein sequence ID" value="MCV2884936.1"/>
    <property type="molecule type" value="Genomic_DNA"/>
</dbReference>
<dbReference type="InterPro" id="IPR048950">
    <property type="entry name" value="Ppx_GppA_C"/>
</dbReference>
<evidence type="ECO:0000256" key="4">
    <source>
        <dbReference type="ARBA" id="ARBA00011738"/>
    </source>
</evidence>
<gene>
    <name evidence="13" type="primary">ppx</name>
    <name evidence="13" type="ORF">OE749_09530</name>
</gene>
<keyword evidence="9" id="KW-0472">Membrane</keyword>
<dbReference type="Gene3D" id="3.30.420.150">
    <property type="entry name" value="Exopolyphosphatase. Domain 2"/>
    <property type="match status" value="1"/>
</dbReference>
<comment type="caution">
    <text evidence="13">The sequence shown here is derived from an EMBL/GenBank/DDBJ whole genome shotgun (WGS) entry which is preliminary data.</text>
</comment>
<dbReference type="Pfam" id="PF21447">
    <property type="entry name" value="Ppx-GppA_III"/>
    <property type="match status" value="1"/>
</dbReference>
<dbReference type="InterPro" id="IPR030673">
    <property type="entry name" value="PyroPPase_GppA_Ppx"/>
</dbReference>
<feature type="domain" description="Ppx/GppA phosphatase C-terminal" evidence="12">
    <location>
        <begin position="322"/>
        <end position="495"/>
    </location>
</feature>
<evidence type="ECO:0000256" key="10">
    <source>
        <dbReference type="ARBA" id="ARBA00047607"/>
    </source>
</evidence>
<keyword evidence="14" id="KW-1185">Reference proteome</keyword>
<dbReference type="InterPro" id="IPR043129">
    <property type="entry name" value="ATPase_NBD"/>
</dbReference>
<accession>A0ABT3A8D9</accession>
<feature type="domain" description="Ppx/GppA phosphatase N-terminal" evidence="11">
    <location>
        <begin position="32"/>
        <end position="315"/>
    </location>
</feature>
<evidence type="ECO:0000259" key="12">
    <source>
        <dbReference type="Pfam" id="PF21447"/>
    </source>
</evidence>
<dbReference type="InterPro" id="IPR022371">
    <property type="entry name" value="Exopolyphosphatase"/>
</dbReference>
<dbReference type="PANTHER" id="PTHR30005">
    <property type="entry name" value="EXOPOLYPHOSPHATASE"/>
    <property type="match status" value="1"/>
</dbReference>
<dbReference type="EC" id="3.6.1.11" evidence="5"/>
<dbReference type="SUPFAM" id="SSF53067">
    <property type="entry name" value="Actin-like ATPase domain"/>
    <property type="match status" value="2"/>
</dbReference>
<dbReference type="NCBIfam" id="TIGR03706">
    <property type="entry name" value="exo_poly_only"/>
    <property type="match status" value="1"/>
</dbReference>
<dbReference type="Pfam" id="PF02541">
    <property type="entry name" value="Ppx-GppA"/>
    <property type="match status" value="1"/>
</dbReference>
<evidence type="ECO:0000256" key="3">
    <source>
        <dbReference type="ARBA" id="ARBA00007125"/>
    </source>
</evidence>
<keyword evidence="8 13" id="KW-0378">Hydrolase</keyword>